<sequence>MLSYTLSALPPPSSPLIVFISGASESSSSYPAVSRLLSLPHLLYDRAGLGKSPESSKDETTISPAVKAAQDLHTLLCSLDQTSSSNSPPFFPPQVLLVAHSYGAFIAREYLDLHPDSVAGMVLLDPATELYTPDPESVNILMNTLLGGEGGLRFATVTGLREKCKLSSEEWRARAIDLNRAKTEVSPFQWGSLLESIRAKRQLESTPLGDKPLSLVVCDAAGDYRKVYEAGLQAGNGTHSQREKVRDMLDEWGRVDWKFKEKQLALSNRSRLVRLPDCGHNINLLRPEVVVQEILWVYREIMARIHHI</sequence>
<dbReference type="GO" id="GO:0046464">
    <property type="term" value="P:acylglycerol catabolic process"/>
    <property type="evidence" value="ECO:0007669"/>
    <property type="project" value="TreeGrafter"/>
</dbReference>
<feature type="domain" description="AB hydrolase-1" evidence="1">
    <location>
        <begin position="17"/>
        <end position="292"/>
    </location>
</feature>
<accession>A0A1L9SFD4</accession>
<evidence type="ECO:0000313" key="2">
    <source>
        <dbReference type="EMBL" id="OJJ45813.1"/>
    </source>
</evidence>
<reference evidence="3" key="1">
    <citation type="journal article" date="2017" name="Genome Biol.">
        <title>Comparative genomics reveals high biological diversity and specific adaptations in the industrially and medically important fungal genus Aspergillus.</title>
        <authorList>
            <person name="de Vries R.P."/>
            <person name="Riley R."/>
            <person name="Wiebenga A."/>
            <person name="Aguilar-Osorio G."/>
            <person name="Amillis S."/>
            <person name="Uchima C.A."/>
            <person name="Anderluh G."/>
            <person name="Asadollahi M."/>
            <person name="Askin M."/>
            <person name="Barry K."/>
            <person name="Battaglia E."/>
            <person name="Bayram O."/>
            <person name="Benocci T."/>
            <person name="Braus-Stromeyer S.A."/>
            <person name="Caldana C."/>
            <person name="Canovas D."/>
            <person name="Cerqueira G.C."/>
            <person name="Chen F."/>
            <person name="Chen W."/>
            <person name="Choi C."/>
            <person name="Clum A."/>
            <person name="Dos Santos R.A."/>
            <person name="Damasio A.R."/>
            <person name="Diallinas G."/>
            <person name="Emri T."/>
            <person name="Fekete E."/>
            <person name="Flipphi M."/>
            <person name="Freyberg S."/>
            <person name="Gallo A."/>
            <person name="Gournas C."/>
            <person name="Habgood R."/>
            <person name="Hainaut M."/>
            <person name="Harispe M.L."/>
            <person name="Henrissat B."/>
            <person name="Hilden K.S."/>
            <person name="Hope R."/>
            <person name="Hossain A."/>
            <person name="Karabika E."/>
            <person name="Karaffa L."/>
            <person name="Karanyi Z."/>
            <person name="Krasevec N."/>
            <person name="Kuo A."/>
            <person name="Kusch H."/>
            <person name="LaButti K."/>
            <person name="Lagendijk E.L."/>
            <person name="Lapidus A."/>
            <person name="Levasseur A."/>
            <person name="Lindquist E."/>
            <person name="Lipzen A."/>
            <person name="Logrieco A.F."/>
            <person name="MacCabe A."/>
            <person name="Maekelae M.R."/>
            <person name="Malavazi I."/>
            <person name="Melin P."/>
            <person name="Meyer V."/>
            <person name="Mielnichuk N."/>
            <person name="Miskei M."/>
            <person name="Molnar A.P."/>
            <person name="Mule G."/>
            <person name="Ngan C.Y."/>
            <person name="Orejas M."/>
            <person name="Orosz E."/>
            <person name="Ouedraogo J.P."/>
            <person name="Overkamp K.M."/>
            <person name="Park H.-S."/>
            <person name="Perrone G."/>
            <person name="Piumi F."/>
            <person name="Punt P.J."/>
            <person name="Ram A.F."/>
            <person name="Ramon A."/>
            <person name="Rauscher S."/>
            <person name="Record E."/>
            <person name="Riano-Pachon D.M."/>
            <person name="Robert V."/>
            <person name="Roehrig J."/>
            <person name="Ruller R."/>
            <person name="Salamov A."/>
            <person name="Salih N.S."/>
            <person name="Samson R.A."/>
            <person name="Sandor E."/>
            <person name="Sanguinetti M."/>
            <person name="Schuetze T."/>
            <person name="Sepcic K."/>
            <person name="Shelest E."/>
            <person name="Sherlock G."/>
            <person name="Sophianopoulou V."/>
            <person name="Squina F.M."/>
            <person name="Sun H."/>
            <person name="Susca A."/>
            <person name="Todd R.B."/>
            <person name="Tsang A."/>
            <person name="Unkles S.E."/>
            <person name="van de Wiele N."/>
            <person name="van Rossen-Uffink D."/>
            <person name="Oliveira J.V."/>
            <person name="Vesth T.C."/>
            <person name="Visser J."/>
            <person name="Yu J.-H."/>
            <person name="Zhou M."/>
            <person name="Andersen M.R."/>
            <person name="Archer D.B."/>
            <person name="Baker S.E."/>
            <person name="Benoit I."/>
            <person name="Brakhage A.A."/>
            <person name="Braus G.H."/>
            <person name="Fischer R."/>
            <person name="Frisvad J.C."/>
            <person name="Goldman G.H."/>
            <person name="Houbraken J."/>
            <person name="Oakley B."/>
            <person name="Pocsi I."/>
            <person name="Scazzocchio C."/>
            <person name="Seiboth B."/>
            <person name="vanKuyk P.A."/>
            <person name="Wortman J."/>
            <person name="Dyer P.S."/>
            <person name="Grigoriev I.V."/>
        </authorList>
    </citation>
    <scope>NUCLEOTIDE SEQUENCE [LARGE SCALE GENOMIC DNA]</scope>
    <source>
        <strain evidence="3">CBS 506.65</strain>
    </source>
</reference>
<dbReference type="AlphaFoldDB" id="A0A1L9SFD4"/>
<dbReference type="PANTHER" id="PTHR43798">
    <property type="entry name" value="MONOACYLGLYCEROL LIPASE"/>
    <property type="match status" value="1"/>
</dbReference>
<dbReference type="InterPro" id="IPR000073">
    <property type="entry name" value="AB_hydrolase_1"/>
</dbReference>
<dbReference type="PANTHER" id="PTHR43798:SF5">
    <property type="entry name" value="MONOACYLGLYCEROL LIPASE ABHD6"/>
    <property type="match status" value="1"/>
</dbReference>
<dbReference type="OrthoDB" id="294702at2759"/>
<protein>
    <recommendedName>
        <fullName evidence="1">AB hydrolase-1 domain-containing protein</fullName>
    </recommendedName>
</protein>
<dbReference type="Pfam" id="PF12697">
    <property type="entry name" value="Abhydrolase_6"/>
    <property type="match status" value="1"/>
</dbReference>
<evidence type="ECO:0000313" key="3">
    <source>
        <dbReference type="Proteomes" id="UP000184188"/>
    </source>
</evidence>
<dbReference type="EMBL" id="KV878344">
    <property type="protein sequence ID" value="OJJ45813.1"/>
    <property type="molecule type" value="Genomic_DNA"/>
</dbReference>
<dbReference type="STRING" id="1073090.A0A1L9SFD4"/>
<dbReference type="Proteomes" id="UP000184188">
    <property type="component" value="Unassembled WGS sequence"/>
</dbReference>
<dbReference type="SUPFAM" id="SSF53474">
    <property type="entry name" value="alpha/beta-Hydrolases"/>
    <property type="match status" value="1"/>
</dbReference>
<keyword evidence="3" id="KW-1185">Reference proteome</keyword>
<dbReference type="GO" id="GO:0016020">
    <property type="term" value="C:membrane"/>
    <property type="evidence" value="ECO:0007669"/>
    <property type="project" value="TreeGrafter"/>
</dbReference>
<dbReference type="GO" id="GO:0047372">
    <property type="term" value="F:monoacylglycerol lipase activity"/>
    <property type="evidence" value="ECO:0007669"/>
    <property type="project" value="TreeGrafter"/>
</dbReference>
<organism evidence="2 3">
    <name type="scientific">Penicilliopsis zonata CBS 506.65</name>
    <dbReference type="NCBI Taxonomy" id="1073090"/>
    <lineage>
        <taxon>Eukaryota</taxon>
        <taxon>Fungi</taxon>
        <taxon>Dikarya</taxon>
        <taxon>Ascomycota</taxon>
        <taxon>Pezizomycotina</taxon>
        <taxon>Eurotiomycetes</taxon>
        <taxon>Eurotiomycetidae</taxon>
        <taxon>Eurotiales</taxon>
        <taxon>Aspergillaceae</taxon>
        <taxon>Penicilliopsis</taxon>
    </lineage>
</organism>
<dbReference type="VEuPathDB" id="FungiDB:ASPZODRAFT_133675"/>
<dbReference type="GeneID" id="34609794"/>
<gene>
    <name evidence="2" type="ORF">ASPZODRAFT_133675</name>
</gene>
<name>A0A1L9SFD4_9EURO</name>
<dbReference type="InterPro" id="IPR029058">
    <property type="entry name" value="AB_hydrolase_fold"/>
</dbReference>
<proteinExistence type="predicted"/>
<evidence type="ECO:0000259" key="1">
    <source>
        <dbReference type="Pfam" id="PF12697"/>
    </source>
</evidence>
<dbReference type="Gene3D" id="3.40.50.1820">
    <property type="entry name" value="alpha/beta hydrolase"/>
    <property type="match status" value="1"/>
</dbReference>
<dbReference type="RefSeq" id="XP_022580323.1">
    <property type="nucleotide sequence ID" value="XM_022723329.1"/>
</dbReference>
<dbReference type="InterPro" id="IPR050266">
    <property type="entry name" value="AB_hydrolase_sf"/>
</dbReference>